<dbReference type="Proteomes" id="UP000293874">
    <property type="component" value="Unassembled WGS sequence"/>
</dbReference>
<sequence>MKFIGFLKTEDKNIRGGLELNELINQNISEPDIRSKVLQYLNEGVFLTGIMSFLYDNDGQPIGNLDYFTDGELVWPIYYRYYLAKYESCYIDPDLLRAASNNSQITISNERLVELENIFDKEWSGAWKKG</sequence>
<organism evidence="1 2">
    <name type="scientific">Pseudobacter ginsenosidimutans</name>
    <dbReference type="NCBI Taxonomy" id="661488"/>
    <lineage>
        <taxon>Bacteria</taxon>
        <taxon>Pseudomonadati</taxon>
        <taxon>Bacteroidota</taxon>
        <taxon>Chitinophagia</taxon>
        <taxon>Chitinophagales</taxon>
        <taxon>Chitinophagaceae</taxon>
        <taxon>Pseudobacter</taxon>
    </lineage>
</organism>
<name>A0A4Q7N4G7_9BACT</name>
<gene>
    <name evidence="1" type="ORF">EV199_1756</name>
</gene>
<evidence type="ECO:0000313" key="1">
    <source>
        <dbReference type="EMBL" id="RZS75880.1"/>
    </source>
</evidence>
<dbReference type="OrthoDB" id="275232at2"/>
<dbReference type="EMBL" id="SGXA01000001">
    <property type="protein sequence ID" value="RZS75880.1"/>
    <property type="molecule type" value="Genomic_DNA"/>
</dbReference>
<dbReference type="RefSeq" id="WP_130540215.1">
    <property type="nucleotide sequence ID" value="NZ_CP042431.1"/>
</dbReference>
<reference evidence="1 2" key="1">
    <citation type="submission" date="2019-02" db="EMBL/GenBank/DDBJ databases">
        <title>Genomic Encyclopedia of Type Strains, Phase IV (KMG-IV): sequencing the most valuable type-strain genomes for metagenomic binning, comparative biology and taxonomic classification.</title>
        <authorList>
            <person name="Goeker M."/>
        </authorList>
    </citation>
    <scope>NUCLEOTIDE SEQUENCE [LARGE SCALE GENOMIC DNA]</scope>
    <source>
        <strain evidence="1 2">DSM 18116</strain>
    </source>
</reference>
<evidence type="ECO:0000313" key="2">
    <source>
        <dbReference type="Proteomes" id="UP000293874"/>
    </source>
</evidence>
<accession>A0A4Q7N4G7</accession>
<comment type="caution">
    <text evidence="1">The sequence shown here is derived from an EMBL/GenBank/DDBJ whole genome shotgun (WGS) entry which is preliminary data.</text>
</comment>
<protein>
    <submittedName>
        <fullName evidence="1">Uncharacterized protein</fullName>
    </submittedName>
</protein>
<dbReference type="AlphaFoldDB" id="A0A4Q7N4G7"/>
<keyword evidence="2" id="KW-1185">Reference proteome</keyword>
<proteinExistence type="predicted"/>